<protein>
    <submittedName>
        <fullName evidence="7">Mitochondrial import inner membrane translocase subunit TIM22-2-like</fullName>
    </submittedName>
</protein>
<evidence type="ECO:0000256" key="5">
    <source>
        <dbReference type="SAM" id="MobiDB-lite"/>
    </source>
</evidence>
<reference evidence="7 8" key="1">
    <citation type="journal article" date="2018" name="Plant J.">
        <title>Genome sequences of Chlorella sorokiniana UTEX 1602 and Micractinium conductrix SAG 241.80: implications to maltose excretion by a green alga.</title>
        <authorList>
            <person name="Arriola M.B."/>
            <person name="Velmurugan N."/>
            <person name="Zhang Y."/>
            <person name="Plunkett M.H."/>
            <person name="Hondzo H."/>
            <person name="Barney B.M."/>
        </authorList>
    </citation>
    <scope>NUCLEOTIDE SEQUENCE [LARGE SCALE GENOMIC DNA]</scope>
    <source>
        <strain evidence="7 8">SAG 241.80</strain>
    </source>
</reference>
<evidence type="ECO:0000313" key="8">
    <source>
        <dbReference type="Proteomes" id="UP000239649"/>
    </source>
</evidence>
<dbReference type="Proteomes" id="UP000239649">
    <property type="component" value="Unassembled WGS sequence"/>
</dbReference>
<organism evidence="7 8">
    <name type="scientific">Micractinium conductrix</name>
    <dbReference type="NCBI Taxonomy" id="554055"/>
    <lineage>
        <taxon>Eukaryota</taxon>
        <taxon>Viridiplantae</taxon>
        <taxon>Chlorophyta</taxon>
        <taxon>core chlorophytes</taxon>
        <taxon>Trebouxiophyceae</taxon>
        <taxon>Chlorellales</taxon>
        <taxon>Chlorellaceae</taxon>
        <taxon>Chlorella clade</taxon>
        <taxon>Micractinium</taxon>
    </lineage>
</organism>
<evidence type="ECO:0000256" key="4">
    <source>
        <dbReference type="ARBA" id="ARBA00023136"/>
    </source>
</evidence>
<feature type="region of interest" description="Disordered" evidence="5">
    <location>
        <begin position="160"/>
        <end position="181"/>
    </location>
</feature>
<accession>A0A2P6VIX2</accession>
<proteinExistence type="predicted"/>
<keyword evidence="4 6" id="KW-0472">Membrane</keyword>
<feature type="compositionally biased region" description="Low complexity" evidence="5">
    <location>
        <begin position="358"/>
        <end position="369"/>
    </location>
</feature>
<dbReference type="Pfam" id="PF02466">
    <property type="entry name" value="Tim17"/>
    <property type="match status" value="1"/>
</dbReference>
<evidence type="ECO:0000256" key="1">
    <source>
        <dbReference type="ARBA" id="ARBA00004141"/>
    </source>
</evidence>
<dbReference type="InterPro" id="IPR039175">
    <property type="entry name" value="TIM22"/>
</dbReference>
<sequence>MGRRKGAKAGSEPAEAPVLALRMDGSTGDAPREEAAPGGYQTPCTLTGLGAGLSSGSLGWVFGFGGYWLKNMRKGQFKASLAEGWGSAKTFAIMGGLYAAVSCFMVRLRQKNDAWNGAASGCATGLALGWKQGPMGALQSCAMLGFFSYFVDGMTGSPAEAATHGSGSGSGEGSQREAAKQRGPIELLLSPAVPLLAAQGSMGQQPSKDTEEIQRLEEIRSERNKAWKLQMALAKPEAAEEVAGSLAPFGSARWQALFDSVLDYSDRLEAERHAICVHLAALRAGRPSSMPDPTPPLGLSPPPPPGAQVAPAPAPPACGVQPSTPVGSASPLTGQRGDSSSNEEGAHAGDAERSEVVPLLPARAEGLARGLRRQQGRHEGG</sequence>
<evidence type="ECO:0000256" key="3">
    <source>
        <dbReference type="ARBA" id="ARBA00022989"/>
    </source>
</evidence>
<keyword evidence="2 6" id="KW-0812">Transmembrane</keyword>
<evidence type="ECO:0000256" key="6">
    <source>
        <dbReference type="SAM" id="Phobius"/>
    </source>
</evidence>
<dbReference type="PANTHER" id="PTHR14110:SF1">
    <property type="entry name" value="CHLOROPLASTIC IMPORT INNER MEMBRANE TRANSLOCASE SUBUNIT TIM22-2-RELATED"/>
    <property type="match status" value="1"/>
</dbReference>
<dbReference type="AlphaFoldDB" id="A0A2P6VIX2"/>
<dbReference type="GO" id="GO:0008320">
    <property type="term" value="F:protein transmembrane transporter activity"/>
    <property type="evidence" value="ECO:0007669"/>
    <property type="project" value="TreeGrafter"/>
</dbReference>
<gene>
    <name evidence="7" type="ORF">C2E20_2625</name>
</gene>
<keyword evidence="3 6" id="KW-1133">Transmembrane helix</keyword>
<dbReference type="EMBL" id="LHPF02000005">
    <property type="protein sequence ID" value="PSC74053.1"/>
    <property type="molecule type" value="Genomic_DNA"/>
</dbReference>
<name>A0A2P6VIX2_9CHLO</name>
<dbReference type="OrthoDB" id="1913277at2759"/>
<feature type="region of interest" description="Disordered" evidence="5">
    <location>
        <begin position="285"/>
        <end position="381"/>
    </location>
</feature>
<feature type="compositionally biased region" description="Pro residues" evidence="5">
    <location>
        <begin position="290"/>
        <end position="316"/>
    </location>
</feature>
<feature type="compositionally biased region" description="Polar residues" evidence="5">
    <location>
        <begin position="323"/>
        <end position="343"/>
    </location>
</feature>
<evidence type="ECO:0000256" key="2">
    <source>
        <dbReference type="ARBA" id="ARBA00022692"/>
    </source>
</evidence>
<dbReference type="GO" id="GO:0042721">
    <property type="term" value="C:TIM22 mitochondrial import inner membrane insertion complex"/>
    <property type="evidence" value="ECO:0007669"/>
    <property type="project" value="InterPro"/>
</dbReference>
<dbReference type="STRING" id="554055.A0A2P6VIX2"/>
<feature type="compositionally biased region" description="Basic and acidic residues" evidence="5">
    <location>
        <begin position="344"/>
        <end position="355"/>
    </location>
</feature>
<comment type="subcellular location">
    <subcellularLocation>
        <location evidence="1">Membrane</location>
        <topology evidence="1">Multi-pass membrane protein</topology>
    </subcellularLocation>
</comment>
<comment type="caution">
    <text evidence="7">The sequence shown here is derived from an EMBL/GenBank/DDBJ whole genome shotgun (WGS) entry which is preliminary data.</text>
</comment>
<dbReference type="GO" id="GO:0030943">
    <property type="term" value="F:mitochondrion targeting sequence binding"/>
    <property type="evidence" value="ECO:0007669"/>
    <property type="project" value="TreeGrafter"/>
</dbReference>
<keyword evidence="8" id="KW-1185">Reference proteome</keyword>
<evidence type="ECO:0000313" key="7">
    <source>
        <dbReference type="EMBL" id="PSC74053.1"/>
    </source>
</evidence>
<feature type="transmembrane region" description="Helical" evidence="6">
    <location>
        <begin position="49"/>
        <end position="69"/>
    </location>
</feature>
<dbReference type="GO" id="GO:0045039">
    <property type="term" value="P:protein insertion into mitochondrial inner membrane"/>
    <property type="evidence" value="ECO:0007669"/>
    <property type="project" value="InterPro"/>
</dbReference>
<feature type="transmembrane region" description="Helical" evidence="6">
    <location>
        <begin position="90"/>
        <end position="108"/>
    </location>
</feature>
<dbReference type="PANTHER" id="PTHR14110">
    <property type="entry name" value="MITOCHONDRIAL IMPORT INNER MEMBRANE TRANSLOCASE SUBUNIT TIM22"/>
    <property type="match status" value="1"/>
</dbReference>